<dbReference type="PATRIC" id="fig|52133.19.peg.3186"/>
<feature type="transmembrane region" description="Helical" evidence="8">
    <location>
        <begin position="134"/>
        <end position="160"/>
    </location>
</feature>
<proteinExistence type="inferred from homology"/>
<keyword evidence="5 8" id="KW-0812">Transmembrane</keyword>
<comment type="caution">
    <text evidence="9">The sequence shown here is derived from an EMBL/GenBank/DDBJ whole genome shotgun (WGS) entry which is preliminary data.</text>
</comment>
<accession>A0A150HPD8</accession>
<feature type="transmembrane region" description="Helical" evidence="8">
    <location>
        <begin position="198"/>
        <end position="217"/>
    </location>
</feature>
<dbReference type="AlphaFoldDB" id="A0A150HPD8"/>
<evidence type="ECO:0000256" key="6">
    <source>
        <dbReference type="ARBA" id="ARBA00022989"/>
    </source>
</evidence>
<organism evidence="9 10">
    <name type="scientific">Acinetobacter venetianus</name>
    <dbReference type="NCBI Taxonomy" id="52133"/>
    <lineage>
        <taxon>Bacteria</taxon>
        <taxon>Pseudomonadati</taxon>
        <taxon>Pseudomonadota</taxon>
        <taxon>Gammaproteobacteria</taxon>
        <taxon>Moraxellales</taxon>
        <taxon>Moraxellaceae</taxon>
        <taxon>Acinetobacter</taxon>
    </lineage>
</organism>
<dbReference type="Pfam" id="PF01925">
    <property type="entry name" value="TauE"/>
    <property type="match status" value="1"/>
</dbReference>
<name>A0A150HPD8_9GAMM</name>
<keyword evidence="4 8" id="KW-1003">Cell membrane</keyword>
<reference evidence="9 10" key="1">
    <citation type="journal article" date="2016" name="Sci. Rep.">
        <title>Genomic and phenotypic characterization of the species Acinetobacter venetianus.</title>
        <authorList>
            <person name="Fondi M."/>
            <person name="Maida I."/>
            <person name="Perrin E."/>
            <person name="Orlandini V."/>
            <person name="La Torre L."/>
            <person name="Bosi E."/>
            <person name="Negroni A."/>
            <person name="Zanaroli G."/>
            <person name="Fava F."/>
            <person name="Decorosi F."/>
            <person name="Giovannetti L."/>
            <person name="Viti C."/>
            <person name="Vaneechoutte M."/>
            <person name="Dijkshoorn L."/>
            <person name="Fani R."/>
        </authorList>
    </citation>
    <scope>NUCLEOTIDE SEQUENCE [LARGE SCALE GENOMIC DNA]</scope>
    <source>
        <strain evidence="9 10">LUH13518</strain>
    </source>
</reference>
<evidence type="ECO:0000256" key="8">
    <source>
        <dbReference type="RuleBase" id="RU363041"/>
    </source>
</evidence>
<comment type="subcellular location">
    <subcellularLocation>
        <location evidence="1 8">Cell membrane</location>
        <topology evidence="1 8">Multi-pass membrane protein</topology>
    </subcellularLocation>
</comment>
<dbReference type="PANTHER" id="PTHR30269:SF32">
    <property type="entry name" value="MEMBRANE TRANSPORTER PROTEIN-RELATED"/>
    <property type="match status" value="1"/>
</dbReference>
<dbReference type="InterPro" id="IPR052017">
    <property type="entry name" value="TSUP"/>
</dbReference>
<evidence type="ECO:0000256" key="2">
    <source>
        <dbReference type="ARBA" id="ARBA00009142"/>
    </source>
</evidence>
<keyword evidence="6 8" id="KW-1133">Transmembrane helix</keyword>
<gene>
    <name evidence="9" type="ORF">AVENLUH13518_03136</name>
</gene>
<dbReference type="GO" id="GO:0005886">
    <property type="term" value="C:plasma membrane"/>
    <property type="evidence" value="ECO:0007669"/>
    <property type="project" value="UniProtKB-SubCell"/>
</dbReference>
<evidence type="ECO:0000256" key="1">
    <source>
        <dbReference type="ARBA" id="ARBA00004651"/>
    </source>
</evidence>
<feature type="transmembrane region" description="Helical" evidence="8">
    <location>
        <begin position="172"/>
        <end position="192"/>
    </location>
</feature>
<feature type="transmembrane region" description="Helical" evidence="8">
    <location>
        <begin position="78"/>
        <end position="99"/>
    </location>
</feature>
<dbReference type="EMBL" id="JRHX01000092">
    <property type="protein sequence ID" value="KXZ68411.1"/>
    <property type="molecule type" value="Genomic_DNA"/>
</dbReference>
<dbReference type="InterPro" id="IPR002781">
    <property type="entry name" value="TM_pro_TauE-like"/>
</dbReference>
<keyword evidence="3" id="KW-0813">Transport</keyword>
<dbReference type="RefSeq" id="WP_061525609.1">
    <property type="nucleotide sequence ID" value="NZ_JRHX01000092.1"/>
</dbReference>
<sequence>MHKTEVLTLLLCAFAALLHGLSGFGFPMVSTAALSMFYPLQTAVAMVIIPCIILNLSLLQAGKNQSFFQNILHYLKQYWGLIGSSLIGSFIGVGLLLYVNEGYLKLIMGSVILLYVLDQFRSQPFQVSRSLRNMLIFGFLAGVIGGATNAMAPFLMMYLLSTRHDKTDVVMISNMSFLASKLIQLSLLYPTLYTFQPSQIYLLIGVTILSLLFVYLGAKIRSNISQQKFNLIIFTILMLLGCNALWQGMELI</sequence>
<evidence type="ECO:0000256" key="3">
    <source>
        <dbReference type="ARBA" id="ARBA00022448"/>
    </source>
</evidence>
<evidence type="ECO:0000256" key="5">
    <source>
        <dbReference type="ARBA" id="ARBA00022692"/>
    </source>
</evidence>
<evidence type="ECO:0000256" key="4">
    <source>
        <dbReference type="ARBA" id="ARBA00022475"/>
    </source>
</evidence>
<protein>
    <recommendedName>
        <fullName evidence="8">Probable membrane transporter protein</fullName>
    </recommendedName>
</protein>
<evidence type="ECO:0000256" key="7">
    <source>
        <dbReference type="ARBA" id="ARBA00023136"/>
    </source>
</evidence>
<feature type="transmembrane region" description="Helical" evidence="8">
    <location>
        <begin position="229"/>
        <end position="246"/>
    </location>
</feature>
<dbReference type="Proteomes" id="UP000075544">
    <property type="component" value="Unassembled WGS sequence"/>
</dbReference>
<dbReference type="PANTHER" id="PTHR30269">
    <property type="entry name" value="TRANSMEMBRANE PROTEIN YFCA"/>
    <property type="match status" value="1"/>
</dbReference>
<comment type="similarity">
    <text evidence="2 8">Belongs to the 4-toluene sulfonate uptake permease (TSUP) (TC 2.A.102) family.</text>
</comment>
<evidence type="ECO:0000313" key="9">
    <source>
        <dbReference type="EMBL" id="KXZ68411.1"/>
    </source>
</evidence>
<keyword evidence="7 8" id="KW-0472">Membrane</keyword>
<evidence type="ECO:0000313" key="10">
    <source>
        <dbReference type="Proteomes" id="UP000075544"/>
    </source>
</evidence>
<feature type="transmembrane region" description="Helical" evidence="8">
    <location>
        <begin position="39"/>
        <end position="58"/>
    </location>
</feature>